<evidence type="ECO:0000313" key="7">
    <source>
        <dbReference type="Proteomes" id="UP001202180"/>
    </source>
</evidence>
<reference evidence="6 7" key="1">
    <citation type="submission" date="2022-04" db="EMBL/GenBank/DDBJ databases">
        <title>Spirosoma sp. strain RP8 genome sequencing and assembly.</title>
        <authorList>
            <person name="Jung Y."/>
        </authorList>
    </citation>
    <scope>NUCLEOTIDE SEQUENCE [LARGE SCALE GENOMIC DNA]</scope>
    <source>
        <strain evidence="6 7">RP8</strain>
    </source>
</reference>
<keyword evidence="2 4" id="KW-0472">Membrane</keyword>
<evidence type="ECO:0000259" key="5">
    <source>
        <dbReference type="PROSITE" id="PS51123"/>
    </source>
</evidence>
<dbReference type="SUPFAM" id="SSF103088">
    <property type="entry name" value="OmpA-like"/>
    <property type="match status" value="1"/>
</dbReference>
<keyword evidence="3" id="KW-0998">Cell outer membrane</keyword>
<dbReference type="PANTHER" id="PTHR30329">
    <property type="entry name" value="STATOR ELEMENT OF FLAGELLAR MOTOR COMPLEX"/>
    <property type="match status" value="1"/>
</dbReference>
<proteinExistence type="predicted"/>
<evidence type="ECO:0000256" key="4">
    <source>
        <dbReference type="PROSITE-ProRule" id="PRU00473"/>
    </source>
</evidence>
<dbReference type="PROSITE" id="PS51123">
    <property type="entry name" value="OMPA_2"/>
    <property type="match status" value="1"/>
</dbReference>
<keyword evidence="7" id="KW-1185">Reference proteome</keyword>
<sequence length="114" mass="12714">MSGVTLILRTVQFEQSSYVLMAEASTELDKLVRSMKANSHWHIHIAGHIDNVGDPRLNLALSVHWAKVVATYLTRRGIVDERITTDGFGSSQPIGDNTTEGERSKNRRVAITIR</sequence>
<dbReference type="RefSeq" id="WP_248480277.1">
    <property type="nucleotide sequence ID" value="NZ_JALPRF010000008.1"/>
</dbReference>
<gene>
    <name evidence="6" type="ORF">M0L20_26715</name>
</gene>
<dbReference type="InterPro" id="IPR050330">
    <property type="entry name" value="Bact_OuterMem_StrucFunc"/>
</dbReference>
<dbReference type="InterPro" id="IPR006664">
    <property type="entry name" value="OMP_bac"/>
</dbReference>
<feature type="domain" description="OmpA-like" evidence="5">
    <location>
        <begin position="1"/>
        <end position="114"/>
    </location>
</feature>
<dbReference type="InterPro" id="IPR036737">
    <property type="entry name" value="OmpA-like_sf"/>
</dbReference>
<evidence type="ECO:0000256" key="1">
    <source>
        <dbReference type="ARBA" id="ARBA00004442"/>
    </source>
</evidence>
<dbReference type="Pfam" id="PF00691">
    <property type="entry name" value="OmpA"/>
    <property type="match status" value="1"/>
</dbReference>
<dbReference type="Gene3D" id="3.30.1330.60">
    <property type="entry name" value="OmpA-like domain"/>
    <property type="match status" value="1"/>
</dbReference>
<comment type="caution">
    <text evidence="6">The sequence shown here is derived from an EMBL/GenBank/DDBJ whole genome shotgun (WGS) entry which is preliminary data.</text>
</comment>
<evidence type="ECO:0000256" key="3">
    <source>
        <dbReference type="ARBA" id="ARBA00023237"/>
    </source>
</evidence>
<dbReference type="CDD" id="cd07185">
    <property type="entry name" value="OmpA_C-like"/>
    <property type="match status" value="1"/>
</dbReference>
<accession>A0ABT0HUG8</accession>
<dbReference type="Proteomes" id="UP001202180">
    <property type="component" value="Unassembled WGS sequence"/>
</dbReference>
<dbReference type="PANTHER" id="PTHR30329:SF21">
    <property type="entry name" value="LIPOPROTEIN YIAD-RELATED"/>
    <property type="match status" value="1"/>
</dbReference>
<organism evidence="6 7">
    <name type="scientific">Spirosoma liriopis</name>
    <dbReference type="NCBI Taxonomy" id="2937440"/>
    <lineage>
        <taxon>Bacteria</taxon>
        <taxon>Pseudomonadati</taxon>
        <taxon>Bacteroidota</taxon>
        <taxon>Cytophagia</taxon>
        <taxon>Cytophagales</taxon>
        <taxon>Cytophagaceae</taxon>
        <taxon>Spirosoma</taxon>
    </lineage>
</organism>
<protein>
    <submittedName>
        <fullName evidence="6">OmpA family protein</fullName>
    </submittedName>
</protein>
<dbReference type="EMBL" id="JALPRF010000008">
    <property type="protein sequence ID" value="MCK8495487.1"/>
    <property type="molecule type" value="Genomic_DNA"/>
</dbReference>
<dbReference type="InterPro" id="IPR006665">
    <property type="entry name" value="OmpA-like"/>
</dbReference>
<evidence type="ECO:0000313" key="6">
    <source>
        <dbReference type="EMBL" id="MCK8495487.1"/>
    </source>
</evidence>
<dbReference type="PRINTS" id="PR01021">
    <property type="entry name" value="OMPADOMAIN"/>
</dbReference>
<name>A0ABT0HUG8_9BACT</name>
<comment type="subcellular location">
    <subcellularLocation>
        <location evidence="1">Cell outer membrane</location>
    </subcellularLocation>
</comment>
<evidence type="ECO:0000256" key="2">
    <source>
        <dbReference type="ARBA" id="ARBA00023136"/>
    </source>
</evidence>